<organism evidence="11 12">
    <name type="scientific">Zymobacter palmae</name>
    <dbReference type="NCBI Taxonomy" id="33074"/>
    <lineage>
        <taxon>Bacteria</taxon>
        <taxon>Pseudomonadati</taxon>
        <taxon>Pseudomonadota</taxon>
        <taxon>Gammaproteobacteria</taxon>
        <taxon>Oceanospirillales</taxon>
        <taxon>Halomonadaceae</taxon>
        <taxon>Zymobacter group</taxon>
        <taxon>Zymobacter</taxon>
    </lineage>
</organism>
<keyword evidence="5 9" id="KW-0808">Transferase</keyword>
<keyword evidence="9" id="KW-0963">Cytoplasm</keyword>
<evidence type="ECO:0000256" key="10">
    <source>
        <dbReference type="RuleBase" id="RU004155"/>
    </source>
</evidence>
<dbReference type="Proteomes" id="UP000267342">
    <property type="component" value="Chromosome"/>
</dbReference>
<keyword evidence="6 9" id="KW-0570">Pentose shunt</keyword>
<dbReference type="Pfam" id="PF00923">
    <property type="entry name" value="TAL_FSA"/>
    <property type="match status" value="1"/>
</dbReference>
<evidence type="ECO:0000256" key="7">
    <source>
        <dbReference type="ARBA" id="ARBA00023270"/>
    </source>
</evidence>
<dbReference type="PROSITE" id="PS00958">
    <property type="entry name" value="TRANSALDOLASE_2"/>
    <property type="match status" value="1"/>
</dbReference>
<evidence type="ECO:0000256" key="8">
    <source>
        <dbReference type="ARBA" id="ARBA00048810"/>
    </source>
</evidence>
<proteinExistence type="inferred from homology"/>
<comment type="similarity">
    <text evidence="3 9 10">Belongs to the transaldolase family. Type 1 subfamily.</text>
</comment>
<dbReference type="InterPro" id="IPR018225">
    <property type="entry name" value="Transaldolase_AS"/>
</dbReference>
<dbReference type="InterPro" id="IPR001585">
    <property type="entry name" value="TAL/FSA"/>
</dbReference>
<gene>
    <name evidence="9" type="primary">tal</name>
    <name evidence="11" type="ORF">ZBT109_2267</name>
</gene>
<accession>A0A348HH97</accession>
<comment type="subcellular location">
    <subcellularLocation>
        <location evidence="9">Cytoplasm</location>
    </subcellularLocation>
</comment>
<dbReference type="GO" id="GO:0004801">
    <property type="term" value="F:transaldolase activity"/>
    <property type="evidence" value="ECO:0007669"/>
    <property type="project" value="UniProtKB-UniRule"/>
</dbReference>
<dbReference type="FunFam" id="3.20.20.70:FF:000131">
    <property type="entry name" value="Transaldolase"/>
    <property type="match status" value="1"/>
</dbReference>
<dbReference type="HAMAP" id="MF_00492">
    <property type="entry name" value="Transaldolase_1"/>
    <property type="match status" value="1"/>
</dbReference>
<feature type="active site" description="Schiff-base intermediate with substrate" evidence="9">
    <location>
        <position position="149"/>
    </location>
</feature>
<keyword evidence="7 9" id="KW-0704">Schiff base</keyword>
<name>A0A348HH97_9GAMM</name>
<dbReference type="AlphaFoldDB" id="A0A348HH97"/>
<dbReference type="EMBL" id="AP018933">
    <property type="protein sequence ID" value="BBG30999.1"/>
    <property type="molecule type" value="Genomic_DNA"/>
</dbReference>
<comment type="catalytic activity">
    <reaction evidence="8 9 10">
        <text>D-sedoheptulose 7-phosphate + D-glyceraldehyde 3-phosphate = D-erythrose 4-phosphate + beta-D-fructose 6-phosphate</text>
        <dbReference type="Rhea" id="RHEA:17053"/>
        <dbReference type="ChEBI" id="CHEBI:16897"/>
        <dbReference type="ChEBI" id="CHEBI:57483"/>
        <dbReference type="ChEBI" id="CHEBI:57634"/>
        <dbReference type="ChEBI" id="CHEBI:59776"/>
        <dbReference type="EC" id="2.2.1.2"/>
    </reaction>
</comment>
<dbReference type="NCBIfam" id="TIGR00874">
    <property type="entry name" value="talAB"/>
    <property type="match status" value="1"/>
</dbReference>
<dbReference type="Gene3D" id="3.20.20.70">
    <property type="entry name" value="Aldolase class I"/>
    <property type="match status" value="1"/>
</dbReference>
<evidence type="ECO:0000313" key="11">
    <source>
        <dbReference type="EMBL" id="BBG30999.1"/>
    </source>
</evidence>
<evidence type="ECO:0000256" key="9">
    <source>
        <dbReference type="HAMAP-Rule" id="MF_00492"/>
    </source>
</evidence>
<evidence type="ECO:0000256" key="6">
    <source>
        <dbReference type="ARBA" id="ARBA00023126"/>
    </source>
</evidence>
<keyword evidence="12" id="KW-1185">Reference proteome</keyword>
<dbReference type="EC" id="2.2.1.2" evidence="4 9"/>
<dbReference type="PANTHER" id="PTHR10683:SF18">
    <property type="entry name" value="TRANSALDOLASE"/>
    <property type="match status" value="1"/>
</dbReference>
<dbReference type="GO" id="GO:0005829">
    <property type="term" value="C:cytosol"/>
    <property type="evidence" value="ECO:0007669"/>
    <property type="project" value="TreeGrafter"/>
</dbReference>
<evidence type="ECO:0000313" key="12">
    <source>
        <dbReference type="Proteomes" id="UP000267342"/>
    </source>
</evidence>
<dbReference type="UniPathway" id="UPA00115">
    <property type="reaction ID" value="UER00414"/>
</dbReference>
<dbReference type="InterPro" id="IPR013785">
    <property type="entry name" value="Aldolase_TIM"/>
</dbReference>
<evidence type="ECO:0000256" key="3">
    <source>
        <dbReference type="ARBA" id="ARBA00008012"/>
    </source>
</evidence>
<evidence type="ECO:0000256" key="2">
    <source>
        <dbReference type="ARBA" id="ARBA00004857"/>
    </source>
</evidence>
<dbReference type="InterPro" id="IPR004730">
    <property type="entry name" value="Transaldolase_1"/>
</dbReference>
<dbReference type="STRING" id="1123510.GCA_000620025_01270"/>
<dbReference type="PANTHER" id="PTHR10683">
    <property type="entry name" value="TRANSALDOLASE"/>
    <property type="match status" value="1"/>
</dbReference>
<comment type="function">
    <text evidence="1 9 10">Transaldolase is important for the balance of metabolites in the pentose-phosphate pathway.</text>
</comment>
<evidence type="ECO:0000256" key="5">
    <source>
        <dbReference type="ARBA" id="ARBA00022679"/>
    </source>
</evidence>
<protein>
    <recommendedName>
        <fullName evidence="4 9">Transaldolase</fullName>
        <ecNumber evidence="4 9">2.2.1.2</ecNumber>
    </recommendedName>
</protein>
<dbReference type="GO" id="GO:0005975">
    <property type="term" value="P:carbohydrate metabolic process"/>
    <property type="evidence" value="ECO:0007669"/>
    <property type="project" value="InterPro"/>
</dbReference>
<dbReference type="GO" id="GO:0006098">
    <property type="term" value="P:pentose-phosphate shunt"/>
    <property type="evidence" value="ECO:0007669"/>
    <property type="project" value="UniProtKB-UniRule"/>
</dbReference>
<reference evidence="11 12" key="1">
    <citation type="submission" date="2018-09" db="EMBL/GenBank/DDBJ databases">
        <title>Zymobacter palmae IAM14233 (=T109) whole genome analysis.</title>
        <authorList>
            <person name="Yanase H."/>
        </authorList>
    </citation>
    <scope>NUCLEOTIDE SEQUENCE [LARGE SCALE GENOMIC DNA]</scope>
    <source>
        <strain evidence="11 12">IAM14233</strain>
    </source>
</reference>
<evidence type="ECO:0000256" key="4">
    <source>
        <dbReference type="ARBA" id="ARBA00013151"/>
    </source>
</evidence>
<dbReference type="KEGG" id="zpl:ZBT109_2267"/>
<dbReference type="SUPFAM" id="SSF51569">
    <property type="entry name" value="Aldolase"/>
    <property type="match status" value="1"/>
</dbReference>
<sequence>MLSGTVTFFSGDSRNMTTQLESLATMTTVVADTGDLDAIRKYRPEEATTNPSLVLKAFDLPGYQPVIKRTMERVKEETTGMHHDGVIEHAVDALSVAIGSEIAALIPGRVSTEVAAKLSYDTDASIAKARRLIELYEQNGVSRDKVLIKLASTWEGVRAAEVLEKEGIRCNLTLLFCHAQARACFEAGVCLISPFVGRVTDWYRKETGKTYAPEEDPGVLFVRGICQYAGEHGFDTTIMGASFRSPEQVLALAGCDNLTIAPEWLEELQKRQGDVTRYVTKPAKTAQPSTPMTESEYRWELGLDAMATEKLADGIRRFAADQEKLEGLLAKLL</sequence>
<evidence type="ECO:0000256" key="1">
    <source>
        <dbReference type="ARBA" id="ARBA00003518"/>
    </source>
</evidence>
<dbReference type="CDD" id="cd00957">
    <property type="entry name" value="Transaldolase_TalAB"/>
    <property type="match status" value="1"/>
</dbReference>
<comment type="pathway">
    <text evidence="2 9 10">Carbohydrate degradation; pentose phosphate pathway; D-glyceraldehyde 3-phosphate and beta-D-fructose 6-phosphate from D-ribose 5-phosphate and D-xylulose 5-phosphate (non-oxidative stage): step 2/3.</text>
</comment>